<dbReference type="GO" id="GO:0071949">
    <property type="term" value="F:FAD binding"/>
    <property type="evidence" value="ECO:0007669"/>
    <property type="project" value="InterPro"/>
</dbReference>
<dbReference type="InterPro" id="IPR036318">
    <property type="entry name" value="FAD-bd_PCMH-like_sf"/>
</dbReference>
<evidence type="ECO:0000256" key="3">
    <source>
        <dbReference type="ARBA" id="ARBA00022827"/>
    </source>
</evidence>
<gene>
    <name evidence="6" type="ORF">MVEN_02233000</name>
</gene>
<dbReference type="InterPro" id="IPR016166">
    <property type="entry name" value="FAD-bd_PCMH"/>
</dbReference>
<name>A0A8H7CH45_9AGAR</name>
<protein>
    <submittedName>
        <fullName evidence="6">FAD-binding protein</fullName>
    </submittedName>
</protein>
<dbReference type="InterPro" id="IPR016169">
    <property type="entry name" value="FAD-bd_PCMH_sub2"/>
</dbReference>
<evidence type="ECO:0000256" key="4">
    <source>
        <dbReference type="ARBA" id="ARBA00023002"/>
    </source>
</evidence>
<keyword evidence="4" id="KW-0560">Oxidoreductase</keyword>
<evidence type="ECO:0000313" key="6">
    <source>
        <dbReference type="EMBL" id="KAF7335772.1"/>
    </source>
</evidence>
<dbReference type="PANTHER" id="PTHR42973:SF13">
    <property type="entry name" value="FAD-BINDING PCMH-TYPE DOMAIN-CONTAINING PROTEIN"/>
    <property type="match status" value="1"/>
</dbReference>
<dbReference type="Gene3D" id="3.30.465.10">
    <property type="match status" value="1"/>
</dbReference>
<keyword evidence="3" id="KW-0274">FAD</keyword>
<dbReference type="SUPFAM" id="SSF56176">
    <property type="entry name" value="FAD-binding/transporter-associated domain-like"/>
    <property type="match status" value="1"/>
</dbReference>
<keyword evidence="2" id="KW-0285">Flavoprotein</keyword>
<evidence type="ECO:0000313" key="7">
    <source>
        <dbReference type="Proteomes" id="UP000620124"/>
    </source>
</evidence>
<dbReference type="Pfam" id="PF01565">
    <property type="entry name" value="FAD_binding_4"/>
    <property type="match status" value="1"/>
</dbReference>
<proteinExistence type="inferred from homology"/>
<organism evidence="6 7">
    <name type="scientific">Mycena venus</name>
    <dbReference type="NCBI Taxonomy" id="2733690"/>
    <lineage>
        <taxon>Eukaryota</taxon>
        <taxon>Fungi</taxon>
        <taxon>Dikarya</taxon>
        <taxon>Basidiomycota</taxon>
        <taxon>Agaricomycotina</taxon>
        <taxon>Agaricomycetes</taxon>
        <taxon>Agaricomycetidae</taxon>
        <taxon>Agaricales</taxon>
        <taxon>Marasmiineae</taxon>
        <taxon>Mycenaceae</taxon>
        <taxon>Mycena</taxon>
    </lineage>
</organism>
<dbReference type="InterPro" id="IPR050416">
    <property type="entry name" value="FAD-linked_Oxidoreductase"/>
</dbReference>
<dbReference type="Proteomes" id="UP000620124">
    <property type="component" value="Unassembled WGS sequence"/>
</dbReference>
<accession>A0A8H7CH45</accession>
<sequence length="543" mass="58045">MEPSSSPPALTKRILRDRHDVSTVSSSIAASSFPALPPHYLGLSSVNMLHRGIFVSIAFLVTARVLAQEITSNSTKSAVASSLACGAIRHDLGSSIVESSGSEYNATTQGPWSLFNSLDRPTCIVYPRTASHVQVAMSSIFQFGSHYAVQAGAHSAMVGWNSINDGVLISFAHMKNTSYNQQSDTITVQPGVHWGDAMTAVEPFGVSVIAGRASDIGTGLLLGGGISFVSPLYGWSADSIKEMDVVLVTGQLVTATATNKYSDLFRALKGGANRFGIVTRYELYPAHTGTKDQKNWFGGIIVYPGSSSVALNNASARYIREVTDPRAGLIVILNTMNLTAVDANVVYLFYKGASLPTNIFGSFLSIPSTSTSLSLLSYCDISNLIAGSSRGNGQQFGASSWIGDEGTFLKGYNHLINFTRTFETELLASYMIISPIPHSQWTARNSHGVNAIGDPGVQYAAINFNLIYPAGVTTIPTDVDAGFKHLLSQASPSPGLPLYINECDASQNVFKTYPSFATLQKTYAKYDPSRFNVKHTAGPIGLL</sequence>
<dbReference type="PROSITE" id="PS51387">
    <property type="entry name" value="FAD_PCMH"/>
    <property type="match status" value="1"/>
</dbReference>
<dbReference type="OrthoDB" id="2151789at2759"/>
<dbReference type="PANTHER" id="PTHR42973">
    <property type="entry name" value="BINDING OXIDOREDUCTASE, PUTATIVE (AFU_ORTHOLOGUE AFUA_1G17690)-RELATED"/>
    <property type="match status" value="1"/>
</dbReference>
<comment type="caution">
    <text evidence="6">The sequence shown here is derived from an EMBL/GenBank/DDBJ whole genome shotgun (WGS) entry which is preliminary data.</text>
</comment>
<feature type="domain" description="FAD-binding PCMH-type" evidence="5">
    <location>
        <begin position="117"/>
        <end position="288"/>
    </location>
</feature>
<dbReference type="InterPro" id="IPR006094">
    <property type="entry name" value="Oxid_FAD_bind_N"/>
</dbReference>
<dbReference type="EMBL" id="JACAZI010000024">
    <property type="protein sequence ID" value="KAF7335772.1"/>
    <property type="molecule type" value="Genomic_DNA"/>
</dbReference>
<dbReference type="GO" id="GO:0016491">
    <property type="term" value="F:oxidoreductase activity"/>
    <property type="evidence" value="ECO:0007669"/>
    <property type="project" value="UniProtKB-KW"/>
</dbReference>
<evidence type="ECO:0000256" key="2">
    <source>
        <dbReference type="ARBA" id="ARBA00022630"/>
    </source>
</evidence>
<keyword evidence="7" id="KW-1185">Reference proteome</keyword>
<comment type="similarity">
    <text evidence="1">Belongs to the oxygen-dependent FAD-linked oxidoreductase family.</text>
</comment>
<reference evidence="6" key="1">
    <citation type="submission" date="2020-05" db="EMBL/GenBank/DDBJ databases">
        <title>Mycena genomes resolve the evolution of fungal bioluminescence.</title>
        <authorList>
            <person name="Tsai I.J."/>
        </authorList>
    </citation>
    <scope>NUCLEOTIDE SEQUENCE</scope>
    <source>
        <strain evidence="6">CCC161011</strain>
    </source>
</reference>
<evidence type="ECO:0000256" key="1">
    <source>
        <dbReference type="ARBA" id="ARBA00005466"/>
    </source>
</evidence>
<dbReference type="AlphaFoldDB" id="A0A8H7CH45"/>
<evidence type="ECO:0000259" key="5">
    <source>
        <dbReference type="PROSITE" id="PS51387"/>
    </source>
</evidence>